<gene>
    <name evidence="1" type="ORF">DPMN_025447</name>
</gene>
<evidence type="ECO:0000313" key="2">
    <source>
        <dbReference type="Proteomes" id="UP000828390"/>
    </source>
</evidence>
<accession>A0A9D4LQS8</accession>
<dbReference type="EMBL" id="JAIWYP010000002">
    <property type="protein sequence ID" value="KAH3862480.1"/>
    <property type="molecule type" value="Genomic_DNA"/>
</dbReference>
<reference evidence="1" key="2">
    <citation type="submission" date="2020-11" db="EMBL/GenBank/DDBJ databases">
        <authorList>
            <person name="McCartney M.A."/>
            <person name="Auch B."/>
            <person name="Kono T."/>
            <person name="Mallez S."/>
            <person name="Becker A."/>
            <person name="Gohl D.M."/>
            <person name="Silverstein K.A.T."/>
            <person name="Koren S."/>
            <person name="Bechman K.B."/>
            <person name="Herman A."/>
            <person name="Abrahante J.E."/>
            <person name="Garbe J."/>
        </authorList>
    </citation>
    <scope>NUCLEOTIDE SEQUENCE</scope>
    <source>
        <strain evidence="1">Duluth1</strain>
        <tissue evidence="1">Whole animal</tissue>
    </source>
</reference>
<organism evidence="1 2">
    <name type="scientific">Dreissena polymorpha</name>
    <name type="common">Zebra mussel</name>
    <name type="synonym">Mytilus polymorpha</name>
    <dbReference type="NCBI Taxonomy" id="45954"/>
    <lineage>
        <taxon>Eukaryota</taxon>
        <taxon>Metazoa</taxon>
        <taxon>Spiralia</taxon>
        <taxon>Lophotrochozoa</taxon>
        <taxon>Mollusca</taxon>
        <taxon>Bivalvia</taxon>
        <taxon>Autobranchia</taxon>
        <taxon>Heteroconchia</taxon>
        <taxon>Euheterodonta</taxon>
        <taxon>Imparidentia</taxon>
        <taxon>Neoheterodontei</taxon>
        <taxon>Myida</taxon>
        <taxon>Dreissenoidea</taxon>
        <taxon>Dreissenidae</taxon>
        <taxon>Dreissena</taxon>
    </lineage>
</organism>
<protein>
    <submittedName>
        <fullName evidence="1">Uncharacterized protein</fullName>
    </submittedName>
</protein>
<dbReference type="AlphaFoldDB" id="A0A9D4LQS8"/>
<keyword evidence="2" id="KW-1185">Reference proteome</keyword>
<comment type="caution">
    <text evidence="1">The sequence shown here is derived from an EMBL/GenBank/DDBJ whole genome shotgun (WGS) entry which is preliminary data.</text>
</comment>
<evidence type="ECO:0000313" key="1">
    <source>
        <dbReference type="EMBL" id="KAH3862480.1"/>
    </source>
</evidence>
<proteinExistence type="predicted"/>
<reference evidence="1" key="1">
    <citation type="journal article" date="2019" name="bioRxiv">
        <title>The Genome of the Zebra Mussel, Dreissena polymorpha: A Resource for Invasive Species Research.</title>
        <authorList>
            <person name="McCartney M.A."/>
            <person name="Auch B."/>
            <person name="Kono T."/>
            <person name="Mallez S."/>
            <person name="Zhang Y."/>
            <person name="Obille A."/>
            <person name="Becker A."/>
            <person name="Abrahante J.E."/>
            <person name="Garbe J."/>
            <person name="Badalamenti J.P."/>
            <person name="Herman A."/>
            <person name="Mangelson H."/>
            <person name="Liachko I."/>
            <person name="Sullivan S."/>
            <person name="Sone E.D."/>
            <person name="Koren S."/>
            <person name="Silverstein K.A.T."/>
            <person name="Beckman K.B."/>
            <person name="Gohl D.M."/>
        </authorList>
    </citation>
    <scope>NUCLEOTIDE SEQUENCE</scope>
    <source>
        <strain evidence="1">Duluth1</strain>
        <tissue evidence="1">Whole animal</tissue>
    </source>
</reference>
<name>A0A9D4LQS8_DREPO</name>
<sequence>MPLYAHSLSPVFPDRTSNLLCLLAVYQEPSVILLISHLAQDISPGSENWIHNLCQLLEKYLRY</sequence>
<dbReference type="Proteomes" id="UP000828390">
    <property type="component" value="Unassembled WGS sequence"/>
</dbReference>